<dbReference type="Gene3D" id="1.10.260.40">
    <property type="entry name" value="lambda repressor-like DNA-binding domains"/>
    <property type="match status" value="1"/>
</dbReference>
<dbReference type="Pfam" id="PF01381">
    <property type="entry name" value="HTH_3"/>
    <property type="match status" value="1"/>
</dbReference>
<gene>
    <name evidence="2" type="ORF">HUO07_19265</name>
</gene>
<dbReference type="EMBL" id="JABWCV010000032">
    <property type="protein sequence ID" value="NVF16286.1"/>
    <property type="molecule type" value="Genomic_DNA"/>
</dbReference>
<dbReference type="RefSeq" id="WP_035561493.1">
    <property type="nucleotide sequence ID" value="NZ_JABWCV010000032.1"/>
</dbReference>
<evidence type="ECO:0000313" key="2">
    <source>
        <dbReference type="EMBL" id="NVF16286.1"/>
    </source>
</evidence>
<dbReference type="AlphaFoldDB" id="A0A7Y6RGF8"/>
<feature type="domain" description="HTH cro/C1-type" evidence="1">
    <location>
        <begin position="22"/>
        <end position="76"/>
    </location>
</feature>
<accession>A0A7Y6RGF8</accession>
<comment type="caution">
    <text evidence="2">The sequence shown here is derived from an EMBL/GenBank/DDBJ whole genome shotgun (WGS) entry which is preliminary data.</text>
</comment>
<proteinExistence type="predicted"/>
<protein>
    <submittedName>
        <fullName evidence="2">Helix-turn-helix transcriptional regulator</fullName>
    </submittedName>
</protein>
<sequence>MALIHSLLAPGELAQQVGANARATRLAQNLSRRTLAQMAGVSESTIKRFESHGQITLEGLVLIATALGATGQIAELFKHEHPVSLEEIKRTGRTRGRK</sequence>
<dbReference type="InterPro" id="IPR001387">
    <property type="entry name" value="Cro/C1-type_HTH"/>
</dbReference>
<dbReference type="PROSITE" id="PS50943">
    <property type="entry name" value="HTH_CROC1"/>
    <property type="match status" value="1"/>
</dbReference>
<dbReference type="GO" id="GO:0003677">
    <property type="term" value="F:DNA binding"/>
    <property type="evidence" value="ECO:0007669"/>
    <property type="project" value="InterPro"/>
</dbReference>
<organism evidence="2 3">
    <name type="scientific">Vreelandella maris</name>
    <dbReference type="NCBI Taxonomy" id="2729617"/>
    <lineage>
        <taxon>Bacteria</taxon>
        <taxon>Pseudomonadati</taxon>
        <taxon>Pseudomonadota</taxon>
        <taxon>Gammaproteobacteria</taxon>
        <taxon>Oceanospirillales</taxon>
        <taxon>Halomonadaceae</taxon>
        <taxon>Vreelandella</taxon>
    </lineage>
</organism>
<name>A0A7Y6RGF8_9GAMM</name>
<keyword evidence="3" id="KW-1185">Reference proteome</keyword>
<dbReference type="InterPro" id="IPR010982">
    <property type="entry name" value="Lambda_DNA-bd_dom_sf"/>
</dbReference>
<dbReference type="SMART" id="SM00530">
    <property type="entry name" value="HTH_XRE"/>
    <property type="match status" value="1"/>
</dbReference>
<dbReference type="Proteomes" id="UP000589984">
    <property type="component" value="Unassembled WGS sequence"/>
</dbReference>
<evidence type="ECO:0000259" key="1">
    <source>
        <dbReference type="PROSITE" id="PS50943"/>
    </source>
</evidence>
<reference evidence="2 3" key="1">
    <citation type="submission" date="2020-06" db="EMBL/GenBank/DDBJ databases">
        <title>Halomonas sp. QX-1 draft genome sequence.</title>
        <authorList>
            <person name="Qiu X."/>
        </authorList>
    </citation>
    <scope>NUCLEOTIDE SEQUENCE [LARGE SCALE GENOMIC DNA]</scope>
    <source>
        <strain evidence="2 3">QX-1</strain>
    </source>
</reference>
<evidence type="ECO:0000313" key="3">
    <source>
        <dbReference type="Proteomes" id="UP000589984"/>
    </source>
</evidence>
<dbReference type="SUPFAM" id="SSF47413">
    <property type="entry name" value="lambda repressor-like DNA-binding domains"/>
    <property type="match status" value="1"/>
</dbReference>
<dbReference type="CDD" id="cd00093">
    <property type="entry name" value="HTH_XRE"/>
    <property type="match status" value="1"/>
</dbReference>